<gene>
    <name evidence="2" type="ORF">CRE_31489</name>
</gene>
<name>E3NDV6_CAERE</name>
<feature type="domain" description="DUF38" evidence="1">
    <location>
        <begin position="2"/>
        <end position="47"/>
    </location>
</feature>
<accession>E3NDV6</accession>
<dbReference type="InParanoid" id="E3NDV6"/>
<evidence type="ECO:0000313" key="2">
    <source>
        <dbReference type="EMBL" id="EFO94163.1"/>
    </source>
</evidence>
<dbReference type="OrthoDB" id="5903622at2759"/>
<evidence type="ECO:0000259" key="1">
    <source>
        <dbReference type="Pfam" id="PF01827"/>
    </source>
</evidence>
<organism evidence="3">
    <name type="scientific">Caenorhabditis remanei</name>
    <name type="common">Caenorhabditis vulgaris</name>
    <dbReference type="NCBI Taxonomy" id="31234"/>
    <lineage>
        <taxon>Eukaryota</taxon>
        <taxon>Metazoa</taxon>
        <taxon>Ecdysozoa</taxon>
        <taxon>Nematoda</taxon>
        <taxon>Chromadorea</taxon>
        <taxon>Rhabditida</taxon>
        <taxon>Rhabditina</taxon>
        <taxon>Rhabditomorpha</taxon>
        <taxon>Rhabditoidea</taxon>
        <taxon>Rhabditidae</taxon>
        <taxon>Peloderinae</taxon>
        <taxon>Caenorhabditis</taxon>
    </lineage>
</organism>
<dbReference type="HOGENOM" id="CLU_2294278_0_0_1"/>
<dbReference type="EMBL" id="DS268614">
    <property type="protein sequence ID" value="EFO94163.1"/>
    <property type="molecule type" value="Genomic_DNA"/>
</dbReference>
<dbReference type="Proteomes" id="UP000008281">
    <property type="component" value="Unassembled WGS sequence"/>
</dbReference>
<dbReference type="Pfam" id="PF01827">
    <property type="entry name" value="FTH"/>
    <property type="match status" value="1"/>
</dbReference>
<reference evidence="2" key="1">
    <citation type="submission" date="2007-07" db="EMBL/GenBank/DDBJ databases">
        <title>PCAP assembly of the Caenorhabditis remanei genome.</title>
        <authorList>
            <consortium name="The Caenorhabditis remanei Sequencing Consortium"/>
            <person name="Wilson R.K."/>
        </authorList>
    </citation>
    <scope>NUCLEOTIDE SEQUENCE [LARGE SCALE GENOMIC DNA]</scope>
    <source>
        <strain evidence="2">PB4641</strain>
    </source>
</reference>
<dbReference type="OMA" id="WYFRIAN"/>
<keyword evidence="3" id="KW-1185">Reference proteome</keyword>
<evidence type="ECO:0000313" key="3">
    <source>
        <dbReference type="Proteomes" id="UP000008281"/>
    </source>
</evidence>
<proteinExistence type="predicted"/>
<dbReference type="InterPro" id="IPR002900">
    <property type="entry name" value="DUF38/FTH_CAE_spp"/>
</dbReference>
<sequence length="101" mass="12284">MNITHFSKITMEVETISSEDVLYLKDHLLLLTTFQSFIIDFKNTTIDYETLNGLIGPPHRIFRDDDRIWFFQMEVNHQFLEVSLKRGCLRFDLKYYIRQYR</sequence>
<protein>
    <recommendedName>
        <fullName evidence="1">DUF38 domain-containing protein</fullName>
    </recommendedName>
</protein>
<dbReference type="AlphaFoldDB" id="E3NDV6"/>